<feature type="region of interest" description="Disordered" evidence="6">
    <location>
        <begin position="1701"/>
        <end position="1738"/>
    </location>
</feature>
<dbReference type="InterPro" id="IPR029063">
    <property type="entry name" value="SAM-dependent_MTases_sf"/>
</dbReference>
<dbReference type="GO" id="GO:0006281">
    <property type="term" value="P:DNA repair"/>
    <property type="evidence" value="ECO:0007669"/>
    <property type="project" value="TreeGrafter"/>
</dbReference>
<dbReference type="Pfam" id="PF00176">
    <property type="entry name" value="SNF2-rel_dom"/>
    <property type="match status" value="1"/>
</dbReference>
<evidence type="ECO:0000256" key="4">
    <source>
        <dbReference type="ARBA" id="ARBA00022801"/>
    </source>
</evidence>
<keyword evidence="1" id="KW-0489">Methyltransferase</keyword>
<dbReference type="InterPro" id="IPR038718">
    <property type="entry name" value="SNF2-like_sf"/>
</dbReference>
<accession>A0A8H7A906</accession>
<dbReference type="GO" id="GO:0008168">
    <property type="term" value="F:methyltransferase activity"/>
    <property type="evidence" value="ECO:0007669"/>
    <property type="project" value="UniProtKB-KW"/>
</dbReference>
<dbReference type="InterPro" id="IPR049730">
    <property type="entry name" value="SNF2/RAD54-like_C"/>
</dbReference>
<evidence type="ECO:0000256" key="3">
    <source>
        <dbReference type="ARBA" id="ARBA00022741"/>
    </source>
</evidence>
<dbReference type="SUPFAM" id="SSF53335">
    <property type="entry name" value="S-adenosyl-L-methionine-dependent methyltransferases"/>
    <property type="match status" value="1"/>
</dbReference>
<dbReference type="GO" id="GO:0005634">
    <property type="term" value="C:nucleus"/>
    <property type="evidence" value="ECO:0007669"/>
    <property type="project" value="TreeGrafter"/>
</dbReference>
<feature type="compositionally biased region" description="Polar residues" evidence="6">
    <location>
        <begin position="1729"/>
        <end position="1738"/>
    </location>
</feature>
<evidence type="ECO:0000313" key="9">
    <source>
        <dbReference type="Proteomes" id="UP000606974"/>
    </source>
</evidence>
<keyword evidence="5" id="KW-0067">ATP-binding</keyword>
<gene>
    <name evidence="8" type="ORF">GJ744_002249</name>
</gene>
<feature type="compositionally biased region" description="Polar residues" evidence="6">
    <location>
        <begin position="267"/>
        <end position="277"/>
    </location>
</feature>
<dbReference type="Gene3D" id="3.40.50.150">
    <property type="entry name" value="Vaccinia Virus protein VP39"/>
    <property type="match status" value="1"/>
</dbReference>
<dbReference type="GO" id="GO:0008094">
    <property type="term" value="F:ATP-dependent activity, acting on DNA"/>
    <property type="evidence" value="ECO:0007669"/>
    <property type="project" value="TreeGrafter"/>
</dbReference>
<dbReference type="GO" id="GO:0016787">
    <property type="term" value="F:hydrolase activity"/>
    <property type="evidence" value="ECO:0007669"/>
    <property type="project" value="UniProtKB-KW"/>
</dbReference>
<feature type="region of interest" description="Disordered" evidence="6">
    <location>
        <begin position="147"/>
        <end position="236"/>
    </location>
</feature>
<dbReference type="InterPro" id="IPR050628">
    <property type="entry name" value="SNF2_RAD54_helicase_TF"/>
</dbReference>
<comment type="caution">
    <text evidence="8">The sequence shown here is derived from an EMBL/GenBank/DDBJ whole genome shotgun (WGS) entry which is preliminary data.</text>
</comment>
<feature type="compositionally biased region" description="Acidic residues" evidence="6">
    <location>
        <begin position="333"/>
        <end position="346"/>
    </location>
</feature>
<feature type="region of interest" description="Disordered" evidence="6">
    <location>
        <begin position="256"/>
        <end position="286"/>
    </location>
</feature>
<dbReference type="PANTHER" id="PTHR45626">
    <property type="entry name" value="TRANSCRIPTION TERMINATION FACTOR 2-RELATED"/>
    <property type="match status" value="1"/>
</dbReference>
<proteinExistence type="predicted"/>
<keyword evidence="2" id="KW-0808">Transferase</keyword>
<keyword evidence="3" id="KW-0547">Nucleotide-binding</keyword>
<feature type="region of interest" description="Disordered" evidence="6">
    <location>
        <begin position="1901"/>
        <end position="1943"/>
    </location>
</feature>
<dbReference type="CDD" id="cd18793">
    <property type="entry name" value="SF2_C_SNF"/>
    <property type="match status" value="1"/>
</dbReference>
<evidence type="ECO:0000256" key="2">
    <source>
        <dbReference type="ARBA" id="ARBA00022679"/>
    </source>
</evidence>
<keyword evidence="9" id="KW-1185">Reference proteome</keyword>
<dbReference type="PROSITE" id="PS51194">
    <property type="entry name" value="HELICASE_CTER"/>
    <property type="match status" value="1"/>
</dbReference>
<feature type="compositionally biased region" description="Polar residues" evidence="6">
    <location>
        <begin position="1924"/>
        <end position="1934"/>
    </location>
</feature>
<evidence type="ECO:0000256" key="6">
    <source>
        <dbReference type="SAM" id="MobiDB-lite"/>
    </source>
</evidence>
<feature type="compositionally biased region" description="Polar residues" evidence="6">
    <location>
        <begin position="79"/>
        <end position="108"/>
    </location>
</feature>
<feature type="region of interest" description="Disordered" evidence="6">
    <location>
        <begin position="1"/>
        <end position="36"/>
    </location>
</feature>
<name>A0A8H7A906_9EURO</name>
<evidence type="ECO:0000256" key="1">
    <source>
        <dbReference type="ARBA" id="ARBA00022603"/>
    </source>
</evidence>
<dbReference type="InterPro" id="IPR027417">
    <property type="entry name" value="P-loop_NTPase"/>
</dbReference>
<keyword evidence="4" id="KW-0378">Hydrolase</keyword>
<dbReference type="InterPro" id="IPR000330">
    <property type="entry name" value="SNF2_N"/>
</dbReference>
<dbReference type="InterPro" id="IPR014001">
    <property type="entry name" value="Helicase_ATP-bd"/>
</dbReference>
<feature type="domain" description="Helicase C-terminal" evidence="7">
    <location>
        <begin position="2220"/>
        <end position="2377"/>
    </location>
</feature>
<evidence type="ECO:0000259" key="7">
    <source>
        <dbReference type="PROSITE" id="PS51194"/>
    </source>
</evidence>
<dbReference type="OrthoDB" id="423221at2759"/>
<dbReference type="GO" id="GO:0032259">
    <property type="term" value="P:methylation"/>
    <property type="evidence" value="ECO:0007669"/>
    <property type="project" value="UniProtKB-KW"/>
</dbReference>
<sequence length="2392" mass="266236">MSSPSSSTDFYARAPAEKARSGLYPNNPNANQPGGFGFHIPAIATARSPTNSGLYPNNPNANQPGGFGFHIPAIATARSPTNQRTTNSTHTASVTSINHESQQSNQTGVGAAAGSGHTRAATTSEANGTTNQVNTLSKLNIEDNADFHGDHDISHTGGTIEASDSDLGGDNTRREDDTESISSAELPARSRKRKRTTVPSSKRATNRPRQAAPGSRRIAPRKVAPGKEKSSKSTRSALRLESKLFATKAYRDSKGLLPIKPPLKLAESNNHSGTATQESKRTTFGDPELKALVRLLGDLTPHPNKTYLESMGNTASIDRMITLGLKLSKKEDDGDNDDAEDNEEQEPVQQAEDSANMNELVPYNGLNANLPPMSNIHDIFADLTKNALGRGLGEFLEALGSGQLKVATLCSGTESPLLALQMIGDSVRDQTNHNLRIEHQFSCEIEPFKQAYIERNFKPAILFRDALELKNPTAHTAFGGEAVVPKGADIMIAGSSCIDFSTLNNKPKEFGASGESYDTLKATLDYAKVHKPLVVILENVLSFPWSQVEELWRAAGYATQVAFLDSKDFYLPQTRQRGYMIGLLWKARTESQVGLEADEMVDDAARKAAAEFAVKKWFEVLGNLQRRASSPFTDFIFADDDAELLKYALQAAALIVTNKNVTWEKCRMECLSARSANFLGFKKPVTDWENNGSCVVPDSYNKEWFKKQVERVWDTIDINYLRSIRRFYDNGYKARCIDLSQSCVRENDKKPWGIIGCLTASANPYLTSRGGPMVGAEALSLQGIPRERLILNRESSRQLIDLSGNAMTTTVVGAAILAAFISCSEALVKQSKRQNKPLESPTAVAPPISPLKYESKWCLAPVDLTTDRRLPIRMVEIRRLAFASIRLCSCENLIINISQTFRQCSRCGHTSCDSCGKKPEHHYVRIEPIDGRKDTSALQFEQLIRKALPPRLTICDFISIHKEVASESHRHFGADYTEAIDAVAGEFCLISIKRDRGWSITYENQRSRLLLVCERRWDGRILGSEKIKDLASAVSVQWQLYAKPKPELPANSRIREELLYPIARLTCSESLFDGQWDIRVIQDQSLTLEAVGKGTAVPSWEKNQGLEDPLFKNRLVWPCIEIRLRAGSPSSTSTILDQLLGTYEWLPKCGTACGSLHVRLNPKSPSTGEPMFLFLDQAPLDNASHDSFVFANQHHRIGLKEVREVLLKVSSSWRTSAADQVSTVNCKIPSQWIPVGHLRLEEHAPGDLRNVYLPTAETPLQVNSTPCDASGLPVLWSEFPMTSQLLKKLDLKTRKCFGLVKDPFSLERVSWLLKTAAYALGFEKWQYIAPTDGIVDRCERCAPQPPPVSWKTVKLKKGEQLKPFEDVEEACNYERNVKATPEAATAELSYDEHSALVALRVDFNVLTLVHKAVAALSESPGSLVMPSTMQWRAVVDYGHDYPVSFPHVQLKNCQGHNPASQPPSFVERRRISKKNPLLHDYQLKSLDWMIQREEDEKNIWDEQEIVEARAAAMDIRLEAKVTAQRRVLGGVLGDDVGYGKTALVVALIDHQFQKTKSEPPPRFRAGFDEMIPLRATLILVPKNLVGQWEREIKKFVGATYDVLSLTKDNFVQESNLSRLRRAEIIIAAWDLFDDDYFMELARMSRAPHTPVSAGRGFEEWFKMAQKDLKELVKESDGLEPGSLREAWDKLKPQKYRKFIPLSTRNKKGRKTSANTDEEPDPKRRKIQDQGVSNNESQAPRDQYAALHIFFFNRIVIDEFSYIKAKQLPAVTAFQAHRRWILSGTPPHNTFAGVSSMAKLIGTTIGVPDDAEVRYQKVKDATEEISGGEALRSYATCHTPHWHKARHDRAIAFLDMFVRQNTTFVQGVQKHYHYKNINLAAPERAQYHEGYLLLVNQGHKMTSKITAAPPRTTASRRKNTETKPNDSTQEENAPPQQEKKEDLTRTGQIVKLINSSQSPEDALITLCSTMPEFAIEPSSVTPYQSAISEKERLVLAGVRDILSELRGAFWLIDKFGDSIEDIPDFHQYLRSVQENRFGDAMVCTLLDLVLAHANETKAWTVAKSSKDKKPTANATDTALAQYDMRIGSAEQASALNKETRIGDMKLRADSLTHWTISLINHVRERRFFLQTRSCQTGGEIKCSSCQNSSKKYSDMLIMGRCGHAGHKHCCAGQNGSLWALSHCPDQGCDSNTSQLSTLEASDLTVNIPSDLVRQHGSKMVAITNLLSQIPKGDKTLVFVQFPRVILALRAILTARRIEFADTTLGKGAAARVDTFKKEGTTCNVCVLQLDSVNAAGWNLQAANHVVFVSSFASKTKHEYRASMTQAIGRAFRLGQEKDVHIYHFLAEKTIDVNILEGRTGRIVVEREGGCVLAEPKEAGHQGGFGGRSLRMWV</sequence>
<dbReference type="Pfam" id="PF00145">
    <property type="entry name" value="DNA_methylase"/>
    <property type="match status" value="1"/>
</dbReference>
<feature type="compositionally biased region" description="Low complexity" evidence="6">
    <location>
        <begin position="256"/>
        <end position="265"/>
    </location>
</feature>
<dbReference type="InterPro" id="IPR001525">
    <property type="entry name" value="C5_MeTfrase"/>
</dbReference>
<dbReference type="InterPro" id="IPR001650">
    <property type="entry name" value="Helicase_C-like"/>
</dbReference>
<dbReference type="GO" id="GO:0005524">
    <property type="term" value="F:ATP binding"/>
    <property type="evidence" value="ECO:0007669"/>
    <property type="project" value="UniProtKB-KW"/>
</dbReference>
<protein>
    <recommendedName>
        <fullName evidence="7">Helicase C-terminal domain-containing protein</fullName>
    </recommendedName>
</protein>
<feature type="compositionally biased region" description="Polar residues" evidence="6">
    <location>
        <begin position="120"/>
        <end position="133"/>
    </location>
</feature>
<dbReference type="SUPFAM" id="SSF52540">
    <property type="entry name" value="P-loop containing nucleoside triphosphate hydrolases"/>
    <property type="match status" value="2"/>
</dbReference>
<feature type="region of interest" description="Disordered" evidence="6">
    <location>
        <begin position="329"/>
        <end position="354"/>
    </location>
</feature>
<dbReference type="Gene3D" id="3.40.50.10810">
    <property type="entry name" value="Tandem AAA-ATPase domain"/>
    <property type="match status" value="2"/>
</dbReference>
<reference evidence="8" key="1">
    <citation type="submission" date="2020-02" db="EMBL/GenBank/DDBJ databases">
        <authorList>
            <person name="Palmer J.M."/>
        </authorList>
    </citation>
    <scope>NUCLEOTIDE SEQUENCE</scope>
    <source>
        <strain evidence="8">EPUS1.4</strain>
        <tissue evidence="8">Thallus</tissue>
    </source>
</reference>
<organism evidence="8 9">
    <name type="scientific">Endocarpon pusillum</name>
    <dbReference type="NCBI Taxonomy" id="364733"/>
    <lineage>
        <taxon>Eukaryota</taxon>
        <taxon>Fungi</taxon>
        <taxon>Dikarya</taxon>
        <taxon>Ascomycota</taxon>
        <taxon>Pezizomycotina</taxon>
        <taxon>Eurotiomycetes</taxon>
        <taxon>Chaetothyriomycetidae</taxon>
        <taxon>Verrucariales</taxon>
        <taxon>Verrucariaceae</taxon>
        <taxon>Endocarpon</taxon>
    </lineage>
</organism>
<dbReference type="SMART" id="SM00487">
    <property type="entry name" value="DEXDc"/>
    <property type="match status" value="1"/>
</dbReference>
<dbReference type="PANTHER" id="PTHR45626:SF26">
    <property type="entry name" value="FAMILY HELICASE, PUTATIVE (AFU_ORTHOLOGUE AFUA_2G09120)-RELATED"/>
    <property type="match status" value="1"/>
</dbReference>
<dbReference type="Proteomes" id="UP000606974">
    <property type="component" value="Unassembled WGS sequence"/>
</dbReference>
<evidence type="ECO:0000256" key="5">
    <source>
        <dbReference type="ARBA" id="ARBA00022840"/>
    </source>
</evidence>
<dbReference type="Gene3D" id="3.40.50.300">
    <property type="entry name" value="P-loop containing nucleotide triphosphate hydrolases"/>
    <property type="match status" value="1"/>
</dbReference>
<dbReference type="EMBL" id="JAACFV010000139">
    <property type="protein sequence ID" value="KAF7504383.1"/>
    <property type="molecule type" value="Genomic_DNA"/>
</dbReference>
<evidence type="ECO:0000313" key="8">
    <source>
        <dbReference type="EMBL" id="KAF7504383.1"/>
    </source>
</evidence>
<feature type="region of interest" description="Disordered" evidence="6">
    <location>
        <begin position="79"/>
        <end position="133"/>
    </location>
</feature>